<evidence type="ECO:0000313" key="6">
    <source>
        <dbReference type="EMBL" id="OVE82846.1"/>
    </source>
</evidence>
<dbReference type="InterPro" id="IPR030678">
    <property type="entry name" value="Peptide/Ni-bd"/>
</dbReference>
<dbReference type="PANTHER" id="PTHR30290">
    <property type="entry name" value="PERIPLASMIC BINDING COMPONENT OF ABC TRANSPORTER"/>
    <property type="match status" value="1"/>
</dbReference>
<comment type="caution">
    <text evidence="6">The sequence shown here is derived from an EMBL/GenBank/DDBJ whole genome shotgun (WGS) entry which is preliminary data.</text>
</comment>
<keyword evidence="7" id="KW-1185">Reference proteome</keyword>
<dbReference type="PIRSF" id="PIRSF002741">
    <property type="entry name" value="MppA"/>
    <property type="match status" value="1"/>
</dbReference>
<dbReference type="Proteomes" id="UP000196084">
    <property type="component" value="Unassembled WGS sequence"/>
</dbReference>
<dbReference type="SUPFAM" id="SSF53850">
    <property type="entry name" value="Periplasmic binding protein-like II"/>
    <property type="match status" value="1"/>
</dbReference>
<organism evidence="6 7">
    <name type="scientific">Natronolimnobius baerhuensis</name>
    <dbReference type="NCBI Taxonomy" id="253108"/>
    <lineage>
        <taxon>Archaea</taxon>
        <taxon>Methanobacteriati</taxon>
        <taxon>Methanobacteriota</taxon>
        <taxon>Stenosarchaea group</taxon>
        <taxon>Halobacteria</taxon>
        <taxon>Halobacteriales</taxon>
        <taxon>Natrialbaceae</taxon>
        <taxon>Natronolimnobius</taxon>
    </lineage>
</organism>
<dbReference type="AlphaFoldDB" id="A0A202E3H3"/>
<dbReference type="CDD" id="cd00995">
    <property type="entry name" value="PBP2_NikA_DppA_OppA_like"/>
    <property type="match status" value="1"/>
</dbReference>
<comment type="similarity">
    <text evidence="2">Belongs to the bacterial solute-binding protein 5 family.</text>
</comment>
<dbReference type="GO" id="GO:0042597">
    <property type="term" value="C:periplasmic space"/>
    <property type="evidence" value="ECO:0007669"/>
    <property type="project" value="UniProtKB-ARBA"/>
</dbReference>
<keyword evidence="3" id="KW-0813">Transport</keyword>
<gene>
    <name evidence="6" type="ORF">B2G88_18840</name>
</gene>
<protein>
    <recommendedName>
        <fullName evidence="5">Solute-binding protein family 5 domain-containing protein</fullName>
    </recommendedName>
</protein>
<dbReference type="Gene3D" id="3.40.190.10">
    <property type="entry name" value="Periplasmic binding protein-like II"/>
    <property type="match status" value="1"/>
</dbReference>
<evidence type="ECO:0000259" key="5">
    <source>
        <dbReference type="Pfam" id="PF00496"/>
    </source>
</evidence>
<dbReference type="GO" id="GO:0043190">
    <property type="term" value="C:ATP-binding cassette (ABC) transporter complex"/>
    <property type="evidence" value="ECO:0007669"/>
    <property type="project" value="InterPro"/>
</dbReference>
<dbReference type="EMBL" id="MWPH01000006">
    <property type="protein sequence ID" value="OVE82846.1"/>
    <property type="molecule type" value="Genomic_DNA"/>
</dbReference>
<accession>A0A202E3H3</accession>
<evidence type="ECO:0000256" key="3">
    <source>
        <dbReference type="ARBA" id="ARBA00022448"/>
    </source>
</evidence>
<evidence type="ECO:0000313" key="7">
    <source>
        <dbReference type="Proteomes" id="UP000196084"/>
    </source>
</evidence>
<dbReference type="GO" id="GO:1904680">
    <property type="term" value="F:peptide transmembrane transporter activity"/>
    <property type="evidence" value="ECO:0007669"/>
    <property type="project" value="TreeGrafter"/>
</dbReference>
<dbReference type="PANTHER" id="PTHR30290:SF10">
    <property type="entry name" value="PERIPLASMIC OLIGOPEPTIDE-BINDING PROTEIN-RELATED"/>
    <property type="match status" value="1"/>
</dbReference>
<evidence type="ECO:0000256" key="4">
    <source>
        <dbReference type="ARBA" id="ARBA00022729"/>
    </source>
</evidence>
<dbReference type="PROSITE" id="PS51257">
    <property type="entry name" value="PROKAR_LIPOPROTEIN"/>
    <property type="match status" value="1"/>
</dbReference>
<sequence length="528" mass="59654">MSRLAAGGGAVMLGSSLAGCLGSDDEEMPNELTVLRAGDSDMLDPHRTTLAYSSMVMTWLYDSLLKIDFDGNMQPGLATDWEYNDDGTEWTVELRDGVTWHDGSEFTAEDVEFTYTRGADISGWSWAFGPLEDVEIIDDHQVTFVFDDPYFPWENYYAGANDGFFDVIPKGPVEADEDGFSANPIGTGPYEFDEWVRDDHITLVRNDDWAVPPLPEVESEDAPLPEKITFRTIAEETPLVQELIQGNADVLYSRDFPHRERDTIENADGTRIERQVGETAGYVVFNMDREPTDEIEVRQALAHAIDKDRIINDIFYGLGQENWVPFSENVEYWAGDTVREEVPLEFDPDRSRELLENAGWEDTGGEFRERDGEELRLDLLSVNTPAPVLQLSEEMVSMFADVGVNADLNALEYGTAYSQGSEGVHNVFYATIGWAEAGIANFFWHSDNIGGGNRIFLDDPEIDTLLEEATTVEDPTEIYEEVQIRAMETYGCQPIMTYDEVRGVNERVQNYRQHPITMTPMYHDMTLE</sequence>
<dbReference type="InterPro" id="IPR039424">
    <property type="entry name" value="SBP_5"/>
</dbReference>
<name>A0A202E3H3_9EURY</name>
<evidence type="ECO:0000256" key="2">
    <source>
        <dbReference type="ARBA" id="ARBA00005695"/>
    </source>
</evidence>
<evidence type="ECO:0000256" key="1">
    <source>
        <dbReference type="ARBA" id="ARBA00004196"/>
    </source>
</evidence>
<reference evidence="6 7" key="1">
    <citation type="submission" date="2017-02" db="EMBL/GenBank/DDBJ databases">
        <title>Natronthermophilus aegyptiacus gen. nov.,sp. nov., an aerobic, extremely halophilic alkalithermophilic archaeon isolated from the athalassohaline Wadi An Natrun, Egypt.</title>
        <authorList>
            <person name="Zhao B."/>
        </authorList>
    </citation>
    <scope>NUCLEOTIDE SEQUENCE [LARGE SCALE GENOMIC DNA]</scope>
    <source>
        <strain evidence="6 7">CGMCC 1.3597</strain>
    </source>
</reference>
<dbReference type="Gene3D" id="3.10.105.10">
    <property type="entry name" value="Dipeptide-binding Protein, Domain 3"/>
    <property type="match status" value="1"/>
</dbReference>
<dbReference type="Pfam" id="PF00496">
    <property type="entry name" value="SBP_bac_5"/>
    <property type="match status" value="1"/>
</dbReference>
<feature type="domain" description="Solute-binding protein family 5" evidence="5">
    <location>
        <begin position="73"/>
        <end position="430"/>
    </location>
</feature>
<dbReference type="InterPro" id="IPR000914">
    <property type="entry name" value="SBP_5_dom"/>
</dbReference>
<dbReference type="GO" id="GO:0015833">
    <property type="term" value="P:peptide transport"/>
    <property type="evidence" value="ECO:0007669"/>
    <property type="project" value="TreeGrafter"/>
</dbReference>
<comment type="subcellular location">
    <subcellularLocation>
        <location evidence="1">Cell envelope</location>
    </subcellularLocation>
</comment>
<keyword evidence="4" id="KW-0732">Signal</keyword>
<proteinExistence type="inferred from homology"/>